<name>A0ABP7IBD7_9ACTN</name>
<feature type="transmembrane region" description="Helical" evidence="1">
    <location>
        <begin position="143"/>
        <end position="163"/>
    </location>
</feature>
<keyword evidence="1" id="KW-0812">Transmembrane</keyword>
<dbReference type="RefSeq" id="WP_344941577.1">
    <property type="nucleotide sequence ID" value="NZ_BAAAZR010000008.1"/>
</dbReference>
<evidence type="ECO:0000313" key="2">
    <source>
        <dbReference type="EMBL" id="GAA3814134.1"/>
    </source>
</evidence>
<comment type="caution">
    <text evidence="2">The sequence shown here is derived from an EMBL/GenBank/DDBJ whole genome shotgun (WGS) entry which is preliminary data.</text>
</comment>
<protein>
    <submittedName>
        <fullName evidence="2">DUF2243 domain-containing protein</fullName>
    </submittedName>
</protein>
<organism evidence="2 3">
    <name type="scientific">Sphaerisporangium flaviroseum</name>
    <dbReference type="NCBI Taxonomy" id="509199"/>
    <lineage>
        <taxon>Bacteria</taxon>
        <taxon>Bacillati</taxon>
        <taxon>Actinomycetota</taxon>
        <taxon>Actinomycetes</taxon>
        <taxon>Streptosporangiales</taxon>
        <taxon>Streptosporangiaceae</taxon>
        <taxon>Sphaerisporangium</taxon>
    </lineage>
</organism>
<keyword evidence="3" id="KW-1185">Reference proteome</keyword>
<keyword evidence="1" id="KW-1133">Transmembrane helix</keyword>
<dbReference type="InterPro" id="IPR018719">
    <property type="entry name" value="DUF2243_membrane"/>
</dbReference>
<gene>
    <name evidence="2" type="ORF">GCM10022226_38700</name>
</gene>
<feature type="transmembrane region" description="Helical" evidence="1">
    <location>
        <begin position="74"/>
        <end position="95"/>
    </location>
</feature>
<dbReference type="Pfam" id="PF10002">
    <property type="entry name" value="DUF2243"/>
    <property type="match status" value="1"/>
</dbReference>
<keyword evidence="1" id="KW-0472">Membrane</keyword>
<sequence length="183" mass="20029">MAIRSAEGAGGARDLALPGIVLGVGLGGFVDGIALHQVLQWHHMLSSTDSDHIGVRYYSPGTVPGLQMNTMWDGFFHVFTWLAVLLGLGLLYSRVTHSRGTIWTSRVLWGWGLVGWGLFNLVEGIIDHHILAIHHVRTDAYQTWWDIGFLVLGALLVAGGWLLQRSGTVVDLCRDRSHSSPAP</sequence>
<feature type="transmembrane region" description="Helical" evidence="1">
    <location>
        <begin position="20"/>
        <end position="39"/>
    </location>
</feature>
<dbReference type="Proteomes" id="UP001500888">
    <property type="component" value="Unassembled WGS sequence"/>
</dbReference>
<reference evidence="3" key="1">
    <citation type="journal article" date="2019" name="Int. J. Syst. Evol. Microbiol.">
        <title>The Global Catalogue of Microorganisms (GCM) 10K type strain sequencing project: providing services to taxonomists for standard genome sequencing and annotation.</title>
        <authorList>
            <consortium name="The Broad Institute Genomics Platform"/>
            <consortium name="The Broad Institute Genome Sequencing Center for Infectious Disease"/>
            <person name="Wu L."/>
            <person name="Ma J."/>
        </authorList>
    </citation>
    <scope>NUCLEOTIDE SEQUENCE [LARGE SCALE GENOMIC DNA]</scope>
    <source>
        <strain evidence="3">JCM 16908</strain>
    </source>
</reference>
<evidence type="ECO:0000313" key="3">
    <source>
        <dbReference type="Proteomes" id="UP001500888"/>
    </source>
</evidence>
<feature type="transmembrane region" description="Helical" evidence="1">
    <location>
        <begin position="107"/>
        <end position="131"/>
    </location>
</feature>
<proteinExistence type="predicted"/>
<accession>A0ABP7IBD7</accession>
<evidence type="ECO:0000256" key="1">
    <source>
        <dbReference type="SAM" id="Phobius"/>
    </source>
</evidence>
<dbReference type="EMBL" id="BAAAZR010000008">
    <property type="protein sequence ID" value="GAA3814134.1"/>
    <property type="molecule type" value="Genomic_DNA"/>
</dbReference>